<dbReference type="PANTHER" id="PTHR37804:SF1">
    <property type="entry name" value="CDAA REGULATORY PROTEIN CDAR"/>
    <property type="match status" value="1"/>
</dbReference>
<protein>
    <recommendedName>
        <fullName evidence="4">YbbR-like domain-containing protein</fullName>
    </recommendedName>
</protein>
<dbReference type="InterPro" id="IPR053154">
    <property type="entry name" value="c-di-AMP_regulator"/>
</dbReference>
<comment type="caution">
    <text evidence="2">The sequence shown here is derived from an EMBL/GenBank/DDBJ whole genome shotgun (WGS) entry which is preliminary data.</text>
</comment>
<keyword evidence="3" id="KW-1185">Reference proteome</keyword>
<keyword evidence="1" id="KW-0812">Transmembrane</keyword>
<name>A0ABP6Y6J9_9FLAO</name>
<proteinExistence type="predicted"/>
<reference evidence="3" key="1">
    <citation type="journal article" date="2019" name="Int. J. Syst. Evol. Microbiol.">
        <title>The Global Catalogue of Microorganisms (GCM) 10K type strain sequencing project: providing services to taxonomists for standard genome sequencing and annotation.</title>
        <authorList>
            <consortium name="The Broad Institute Genomics Platform"/>
            <consortium name="The Broad Institute Genome Sequencing Center for Infectious Disease"/>
            <person name="Wu L."/>
            <person name="Ma J."/>
        </authorList>
    </citation>
    <scope>NUCLEOTIDE SEQUENCE [LARGE SCALE GENOMIC DNA]</scope>
    <source>
        <strain evidence="3">JCM 17111</strain>
    </source>
</reference>
<dbReference type="Gene3D" id="2.170.120.40">
    <property type="entry name" value="YbbR-like domain"/>
    <property type="match status" value="1"/>
</dbReference>
<evidence type="ECO:0000256" key="1">
    <source>
        <dbReference type="SAM" id="Phobius"/>
    </source>
</evidence>
<accession>A0ABP6Y6J9</accession>
<dbReference type="EMBL" id="BAABCY010000076">
    <property type="protein sequence ID" value="GAA3577222.1"/>
    <property type="molecule type" value="Genomic_DNA"/>
</dbReference>
<dbReference type="InterPro" id="IPR012505">
    <property type="entry name" value="YbbR"/>
</dbReference>
<sequence>MIKKVKSELLKSLESKKINVFVLFLLLSFMILIFTKLSKQYTNTITFSINKVNVPKEIVILNDSSTVLNLTLKTHGFRWLNYYISKPEIEIDFASDAYKRDSVFIWSKSKAYLNNTQFDKNVELLNMSPDTLRFRYDVNLVRKVPVKLNADIDFTPGYNVATAFRLMPDSVQIIGPHTLVSNIGFLETEPLSLTEVRTDISKSIKLKLPVNHNELKFSNAEVILKGKVEKFTEGTLKIPVDIINIPDQIKLKYFPKTVNVTYYVSLSNFSEIKPKDFKVSCDYNKIIDNQTFLIPELKKMSELVKSAKINQQHIEFIITE</sequence>
<evidence type="ECO:0000313" key="2">
    <source>
        <dbReference type="EMBL" id="GAA3577222.1"/>
    </source>
</evidence>
<dbReference type="Proteomes" id="UP001500954">
    <property type="component" value="Unassembled WGS sequence"/>
</dbReference>
<keyword evidence="1" id="KW-0472">Membrane</keyword>
<dbReference type="Pfam" id="PF07949">
    <property type="entry name" value="YbbR"/>
    <property type="match status" value="1"/>
</dbReference>
<evidence type="ECO:0008006" key="4">
    <source>
        <dbReference type="Google" id="ProtNLM"/>
    </source>
</evidence>
<feature type="transmembrane region" description="Helical" evidence="1">
    <location>
        <begin position="20"/>
        <end position="38"/>
    </location>
</feature>
<keyword evidence="1" id="KW-1133">Transmembrane helix</keyword>
<evidence type="ECO:0000313" key="3">
    <source>
        <dbReference type="Proteomes" id="UP001500954"/>
    </source>
</evidence>
<organism evidence="2 3">
    <name type="scientific">Snuella lapsa</name>
    <dbReference type="NCBI Taxonomy" id="870481"/>
    <lineage>
        <taxon>Bacteria</taxon>
        <taxon>Pseudomonadati</taxon>
        <taxon>Bacteroidota</taxon>
        <taxon>Flavobacteriia</taxon>
        <taxon>Flavobacteriales</taxon>
        <taxon>Flavobacteriaceae</taxon>
        <taxon>Snuella</taxon>
    </lineage>
</organism>
<dbReference type="PANTHER" id="PTHR37804">
    <property type="entry name" value="CDAA REGULATORY PROTEIN CDAR"/>
    <property type="match status" value="1"/>
</dbReference>
<gene>
    <name evidence="2" type="ORF">GCM10022395_27560</name>
</gene>